<evidence type="ECO:0000259" key="1">
    <source>
        <dbReference type="Pfam" id="PF00535"/>
    </source>
</evidence>
<dbReference type="SUPFAM" id="SSF53448">
    <property type="entry name" value="Nucleotide-diphospho-sugar transferases"/>
    <property type="match status" value="1"/>
</dbReference>
<name>A0A385JNN0_9GAMM</name>
<accession>A0A385JNN0</accession>
<proteinExistence type="predicted"/>
<dbReference type="EMBL" id="KY710727">
    <property type="protein sequence ID" value="AXY99959.1"/>
    <property type="molecule type" value="Genomic_DNA"/>
</dbReference>
<organism evidence="2">
    <name type="scientific">Proteus penneri</name>
    <dbReference type="NCBI Taxonomy" id="102862"/>
    <lineage>
        <taxon>Bacteria</taxon>
        <taxon>Pseudomonadati</taxon>
        <taxon>Pseudomonadota</taxon>
        <taxon>Gammaproteobacteria</taxon>
        <taxon>Enterobacterales</taxon>
        <taxon>Morganellaceae</taxon>
        <taxon>Proteus</taxon>
    </lineage>
</organism>
<reference evidence="2" key="1">
    <citation type="journal article" date="2017" name="PLoS ONE">
        <title>Genetic diversity of the O antigens of Proteus species and the development of a suspension array for molecular serotyping.</title>
        <authorList>
            <person name="Yu X."/>
            <person name="Torzewska A."/>
            <person name="Zhang X."/>
            <person name="Yin Z."/>
            <person name="Drzewiecka D."/>
            <person name="Cao H."/>
            <person name="Liu B."/>
            <person name="Knirel Y.A."/>
            <person name="Rozalski A."/>
            <person name="Wang L."/>
        </authorList>
    </citation>
    <scope>NUCLEOTIDE SEQUENCE</scope>
    <source>
        <strain evidence="2">G2655</strain>
    </source>
</reference>
<protein>
    <submittedName>
        <fullName evidence="2">Gt1</fullName>
    </submittedName>
</protein>
<dbReference type="InterPro" id="IPR029044">
    <property type="entry name" value="Nucleotide-diphossugar_trans"/>
</dbReference>
<dbReference type="AlphaFoldDB" id="A0A385JNN0"/>
<dbReference type="Pfam" id="PF00535">
    <property type="entry name" value="Glycos_transf_2"/>
    <property type="match status" value="1"/>
</dbReference>
<sequence length="313" mass="37626">MFTFSICTYNHSKYIIQHLESIKYIINEYSHEQKTHLLICDDYSTDDTIYKIEKWLDKNSDIFKKHKLVKSKINQGTVSNFKTLISNIETPYFKLLAGDDIYNKYDVVNRYSSKNLIVGFSLPFNLSKNNYFEDIQSNYFTRQRMFLLNNNSNFFKKYIIANNSLSAPGMGYNIEWLKDEDLNNYFNEIKYIEDRPLWYFIFKNKKINIELELTPYVLYRTNVGVTSKSSKFHQEYLNDLKKIDKLFFKDTGYANKLFKKLYFKILFNIYKKNIFSYSKKISRYESNIKSNFTEYQKHIDFIINKAEGFESEN</sequence>
<dbReference type="Gene3D" id="3.90.550.10">
    <property type="entry name" value="Spore Coat Polysaccharide Biosynthesis Protein SpsA, Chain A"/>
    <property type="match status" value="1"/>
</dbReference>
<feature type="domain" description="Glycosyltransferase 2-like" evidence="1">
    <location>
        <begin position="6"/>
        <end position="152"/>
    </location>
</feature>
<dbReference type="InterPro" id="IPR001173">
    <property type="entry name" value="Glyco_trans_2-like"/>
</dbReference>
<evidence type="ECO:0000313" key="2">
    <source>
        <dbReference type="EMBL" id="AXY99959.1"/>
    </source>
</evidence>